<dbReference type="SUPFAM" id="SSF56235">
    <property type="entry name" value="N-terminal nucleophile aminohydrolases (Ntn hydrolases)"/>
    <property type="match status" value="1"/>
</dbReference>
<evidence type="ECO:0000256" key="1">
    <source>
        <dbReference type="ARBA" id="ARBA00000306"/>
    </source>
</evidence>
<dbReference type="InterPro" id="IPR000246">
    <property type="entry name" value="Peptidase_T2"/>
</dbReference>
<feature type="binding site" evidence="10">
    <location>
        <begin position="275"/>
        <end position="278"/>
    </location>
    <ligand>
        <name>substrate</name>
    </ligand>
</feature>
<evidence type="ECO:0000313" key="13">
    <source>
        <dbReference type="RefSeq" id="XP_026674180.1"/>
    </source>
</evidence>
<dbReference type="AlphaFoldDB" id="A0AAJ7SBF0"/>
<keyword evidence="3" id="KW-0645">Protease</keyword>
<comment type="catalytic activity">
    <reaction evidence="1">
        <text>Cleavage of a beta-linked Asp residue from the N-terminus of a polypeptide.</text>
        <dbReference type="EC" id="3.4.19.5"/>
    </reaction>
</comment>
<evidence type="ECO:0000256" key="6">
    <source>
        <dbReference type="ARBA" id="ARBA00049366"/>
    </source>
</evidence>
<protein>
    <submittedName>
        <fullName evidence="13">Isoaspartyl peptidase/L-asparaginase-like</fullName>
    </submittedName>
</protein>
<dbReference type="PANTHER" id="PTHR10188:SF43">
    <property type="entry name" value="ASPARAGINASE (EUROFUNG)"/>
    <property type="match status" value="1"/>
</dbReference>
<keyword evidence="5" id="KW-0068">Autocatalytic cleavage</keyword>
<feature type="binding site" evidence="10">
    <location>
        <begin position="253"/>
        <end position="256"/>
    </location>
    <ligand>
        <name>substrate</name>
    </ligand>
</feature>
<keyword evidence="12" id="KW-1185">Reference proteome</keyword>
<keyword evidence="4" id="KW-0378">Hydrolase</keyword>
<dbReference type="GO" id="GO:0033345">
    <property type="term" value="P:L-asparagine catabolic process via L-aspartate"/>
    <property type="evidence" value="ECO:0007669"/>
    <property type="project" value="TreeGrafter"/>
</dbReference>
<dbReference type="GO" id="GO:0006508">
    <property type="term" value="P:proteolysis"/>
    <property type="evidence" value="ECO:0007669"/>
    <property type="project" value="UniProtKB-KW"/>
</dbReference>
<evidence type="ECO:0000256" key="3">
    <source>
        <dbReference type="ARBA" id="ARBA00022670"/>
    </source>
</evidence>
<evidence type="ECO:0000313" key="12">
    <source>
        <dbReference type="Proteomes" id="UP000694925"/>
    </source>
</evidence>
<accession>A0AAJ7SBF0</accession>
<dbReference type="GO" id="GO:0004067">
    <property type="term" value="F:asparaginase activity"/>
    <property type="evidence" value="ECO:0007669"/>
    <property type="project" value="UniProtKB-EC"/>
</dbReference>
<dbReference type="PANTHER" id="PTHR10188">
    <property type="entry name" value="L-ASPARAGINASE"/>
    <property type="match status" value="1"/>
</dbReference>
<evidence type="ECO:0000256" key="10">
    <source>
        <dbReference type="PIRSR" id="PIRSR600246-2"/>
    </source>
</evidence>
<comment type="catalytic activity">
    <reaction evidence="6">
        <text>L-asparagine + H2O = L-aspartate + NH4(+)</text>
        <dbReference type="Rhea" id="RHEA:21016"/>
        <dbReference type="ChEBI" id="CHEBI:15377"/>
        <dbReference type="ChEBI" id="CHEBI:28938"/>
        <dbReference type="ChEBI" id="CHEBI:29991"/>
        <dbReference type="ChEBI" id="CHEBI:58048"/>
        <dbReference type="EC" id="3.5.1.1"/>
    </reaction>
</comment>
<comment type="subunit">
    <text evidence="8">Heterodimer of an alpha and beta chain produced by autocleavage.</text>
</comment>
<feature type="site" description="Cleavage; by autolysis" evidence="11">
    <location>
        <begin position="225"/>
        <end position="226"/>
    </location>
</feature>
<dbReference type="InterPro" id="IPR029055">
    <property type="entry name" value="Ntn_hydrolases_N"/>
</dbReference>
<dbReference type="Pfam" id="PF01112">
    <property type="entry name" value="Asparaginase_2"/>
    <property type="match status" value="1"/>
</dbReference>
<dbReference type="Gene3D" id="3.60.20.30">
    <property type="entry name" value="(Glycosyl)asparaginase"/>
    <property type="match status" value="1"/>
</dbReference>
<name>A0AAJ7SBF0_9HYME</name>
<gene>
    <name evidence="13" type="primary">LOC113465053</name>
</gene>
<evidence type="ECO:0000256" key="4">
    <source>
        <dbReference type="ARBA" id="ARBA00022801"/>
    </source>
</evidence>
<evidence type="ECO:0000256" key="8">
    <source>
        <dbReference type="ARBA" id="ARBA00061780"/>
    </source>
</evidence>
<dbReference type="GeneID" id="113465053"/>
<comment type="similarity">
    <text evidence="2">Belongs to the Ntn-hydrolase family.</text>
</comment>
<dbReference type="FunFam" id="3.60.20.30:FF:000001">
    <property type="entry name" value="Isoaspartyl peptidase/L-asparaginase"/>
    <property type="match status" value="1"/>
</dbReference>
<evidence type="ECO:0000256" key="7">
    <source>
        <dbReference type="ARBA" id="ARBA00054922"/>
    </source>
</evidence>
<reference evidence="13" key="1">
    <citation type="submission" date="2025-08" db="UniProtKB">
        <authorList>
            <consortium name="RefSeq"/>
        </authorList>
    </citation>
    <scope>IDENTIFICATION</scope>
    <source>
        <tissue evidence="13">Whole body</tissue>
    </source>
</reference>
<dbReference type="RefSeq" id="XP_026674180.1">
    <property type="nucleotide sequence ID" value="XM_026818379.1"/>
</dbReference>
<comment type="function">
    <text evidence="7">Has both L-asparaginase and beta-aspartyl peptidase activity. Does not have aspartylglucosaminidase activity and is inactive toward GlcNAc-L-Asn. Likewise, has no activity toward glutamine.</text>
</comment>
<dbReference type="KEGG" id="ccal:113465053"/>
<feature type="active site" description="Nucleophile" evidence="9">
    <location>
        <position position="226"/>
    </location>
</feature>
<dbReference type="Proteomes" id="UP000694925">
    <property type="component" value="Unplaced"/>
</dbReference>
<evidence type="ECO:0000256" key="11">
    <source>
        <dbReference type="PIRSR" id="PIRSR600246-3"/>
    </source>
</evidence>
<evidence type="ECO:0000256" key="9">
    <source>
        <dbReference type="PIRSR" id="PIRSR600246-1"/>
    </source>
</evidence>
<dbReference type="GO" id="GO:0005737">
    <property type="term" value="C:cytoplasm"/>
    <property type="evidence" value="ECO:0007669"/>
    <property type="project" value="TreeGrafter"/>
</dbReference>
<proteinExistence type="inferred from homology"/>
<dbReference type="GO" id="GO:0008798">
    <property type="term" value="F:beta-aspartyl-peptidase activity"/>
    <property type="evidence" value="ECO:0007669"/>
    <property type="project" value="UniProtKB-EC"/>
</dbReference>
<sequence length="401" mass="44051">MSHGDITYCDNTLNKKIVLNDDCKCYESNTPCIIVHGGAGNFSDNIVIEKMTACKKAAINGYKKLIRGETSVDAVEAALWWLECDEFFNCSYGSVLNEIGKVQMDASIMDGYTFKCGSVAAVSDIEHPITLAKYVMNNFPNSIFVGDGAKNLAKHADINWLSEGNMTAPLARLAFDTEEKGKLDSVVDNQSLLDLNTLIGKTTVFDIVIRKKIDTPCQSFVDSSDTVGCVAYDGFSIAAGTTTGGLNKKLVGRVGDSPILGCGTYATRNVGCSLTGHGESIMKLGLARAIVEDVEHNVPIEEALNNHFTHMLNKFDQIGGGIVLQPDGHWATYFTSEKMPYAVIENNLITYGARLYEEKREIYNEGRRCECDFPIVLIIRYLHRNYIDISSVQCYQSCISA</sequence>
<evidence type="ECO:0000256" key="2">
    <source>
        <dbReference type="ARBA" id="ARBA00010872"/>
    </source>
</evidence>
<evidence type="ECO:0000256" key="5">
    <source>
        <dbReference type="ARBA" id="ARBA00022813"/>
    </source>
</evidence>
<organism evidence="12 13">
    <name type="scientific">Ceratina calcarata</name>
    <dbReference type="NCBI Taxonomy" id="156304"/>
    <lineage>
        <taxon>Eukaryota</taxon>
        <taxon>Metazoa</taxon>
        <taxon>Ecdysozoa</taxon>
        <taxon>Arthropoda</taxon>
        <taxon>Hexapoda</taxon>
        <taxon>Insecta</taxon>
        <taxon>Pterygota</taxon>
        <taxon>Neoptera</taxon>
        <taxon>Endopterygota</taxon>
        <taxon>Hymenoptera</taxon>
        <taxon>Apocrita</taxon>
        <taxon>Aculeata</taxon>
        <taxon>Apoidea</taxon>
        <taxon>Anthophila</taxon>
        <taxon>Apidae</taxon>
        <taxon>Ceratina</taxon>
        <taxon>Zadontomerus</taxon>
    </lineage>
</organism>